<dbReference type="EMBL" id="JANPWB010000010">
    <property type="protein sequence ID" value="KAJ1145626.1"/>
    <property type="molecule type" value="Genomic_DNA"/>
</dbReference>
<feature type="compositionally biased region" description="Basic residues" evidence="1">
    <location>
        <begin position="179"/>
        <end position="192"/>
    </location>
</feature>
<keyword evidence="3" id="KW-1185">Reference proteome</keyword>
<evidence type="ECO:0000313" key="3">
    <source>
        <dbReference type="Proteomes" id="UP001066276"/>
    </source>
</evidence>
<evidence type="ECO:0000256" key="1">
    <source>
        <dbReference type="SAM" id="MobiDB-lite"/>
    </source>
</evidence>
<organism evidence="2 3">
    <name type="scientific">Pleurodeles waltl</name>
    <name type="common">Iberian ribbed newt</name>
    <dbReference type="NCBI Taxonomy" id="8319"/>
    <lineage>
        <taxon>Eukaryota</taxon>
        <taxon>Metazoa</taxon>
        <taxon>Chordata</taxon>
        <taxon>Craniata</taxon>
        <taxon>Vertebrata</taxon>
        <taxon>Euteleostomi</taxon>
        <taxon>Amphibia</taxon>
        <taxon>Batrachia</taxon>
        <taxon>Caudata</taxon>
        <taxon>Salamandroidea</taxon>
        <taxon>Salamandridae</taxon>
        <taxon>Pleurodelinae</taxon>
        <taxon>Pleurodeles</taxon>
    </lineage>
</organism>
<reference evidence="2" key="1">
    <citation type="journal article" date="2022" name="bioRxiv">
        <title>Sequencing and chromosome-scale assembly of the giantPleurodeles waltlgenome.</title>
        <authorList>
            <person name="Brown T."/>
            <person name="Elewa A."/>
            <person name="Iarovenko S."/>
            <person name="Subramanian E."/>
            <person name="Araus A.J."/>
            <person name="Petzold A."/>
            <person name="Susuki M."/>
            <person name="Suzuki K.-i.T."/>
            <person name="Hayashi T."/>
            <person name="Toyoda A."/>
            <person name="Oliveira C."/>
            <person name="Osipova E."/>
            <person name="Leigh N.D."/>
            <person name="Simon A."/>
            <person name="Yun M.H."/>
        </authorList>
    </citation>
    <scope>NUCLEOTIDE SEQUENCE</scope>
    <source>
        <strain evidence="2">20211129_DDA</strain>
        <tissue evidence="2">Liver</tissue>
    </source>
</reference>
<feature type="region of interest" description="Disordered" evidence="1">
    <location>
        <begin position="132"/>
        <end position="195"/>
    </location>
</feature>
<name>A0AAV7QYN9_PLEWA</name>
<comment type="caution">
    <text evidence="2">The sequence shown here is derived from an EMBL/GenBank/DDBJ whole genome shotgun (WGS) entry which is preliminary data.</text>
</comment>
<proteinExistence type="predicted"/>
<sequence length="350" mass="37270">MPLRVRCHAPAHGVARTGTLVQVEEAVRASGGHWRRAALEVRRVRTLTSRVALRGATGGNPGRGSTCQELLQNGQKSREAVSTGDKTLPFVCSSKVPTSEDKSNTFFQEWGRGNIPLESTGLDNIGGCPVLSQVEAGKDGPLSEGSDAIRQRKRREKSPKEVKSITGRRKSPSQTVTWGRRKKQSPPVRQKRVTPSLRSFFKAQNLVGVLAISLTTPHSSRGSSGGMEAAAEGQRDIVLIPPTPQCPKLMGVGGHSEPVLGAMNDDLGFAQGPNLLVKELGNLSESSGGTDFETLTLMEHIGSQKPHSDMTTVTNVQALQTSLLESLLHSLTKEVKQGVAGPSEGNPGGL</sequence>
<protein>
    <submittedName>
        <fullName evidence="2">Uncharacterized protein</fullName>
    </submittedName>
</protein>
<dbReference type="Proteomes" id="UP001066276">
    <property type="component" value="Chromosome 6"/>
</dbReference>
<dbReference type="AlphaFoldDB" id="A0AAV7QYN9"/>
<gene>
    <name evidence="2" type="ORF">NDU88_011912</name>
</gene>
<accession>A0AAV7QYN9</accession>
<evidence type="ECO:0000313" key="2">
    <source>
        <dbReference type="EMBL" id="KAJ1145626.1"/>
    </source>
</evidence>